<feature type="region of interest" description="Disordered" evidence="2">
    <location>
        <begin position="161"/>
        <end position="185"/>
    </location>
</feature>
<organism evidence="4 5">
    <name type="scientific">Tetracentron sinense</name>
    <name type="common">Spur-leaf</name>
    <dbReference type="NCBI Taxonomy" id="13715"/>
    <lineage>
        <taxon>Eukaryota</taxon>
        <taxon>Viridiplantae</taxon>
        <taxon>Streptophyta</taxon>
        <taxon>Embryophyta</taxon>
        <taxon>Tracheophyta</taxon>
        <taxon>Spermatophyta</taxon>
        <taxon>Magnoliopsida</taxon>
        <taxon>Trochodendrales</taxon>
        <taxon>Trochodendraceae</taxon>
        <taxon>Tetracentron</taxon>
    </lineage>
</organism>
<evidence type="ECO:0000313" key="5">
    <source>
        <dbReference type="Proteomes" id="UP000655225"/>
    </source>
</evidence>
<keyword evidence="1" id="KW-0175">Coiled coil</keyword>
<evidence type="ECO:0000313" key="4">
    <source>
        <dbReference type="EMBL" id="KAF8394460.1"/>
    </source>
</evidence>
<dbReference type="GO" id="GO:0043130">
    <property type="term" value="F:ubiquitin binding"/>
    <property type="evidence" value="ECO:0007669"/>
    <property type="project" value="InterPro"/>
</dbReference>
<dbReference type="OMA" id="PRSIACE"/>
<feature type="region of interest" description="Disordered" evidence="2">
    <location>
        <begin position="705"/>
        <end position="777"/>
    </location>
</feature>
<reference evidence="4 5" key="1">
    <citation type="submission" date="2020-04" db="EMBL/GenBank/DDBJ databases">
        <title>Plant Genome Project.</title>
        <authorList>
            <person name="Zhang R.-G."/>
        </authorList>
    </citation>
    <scope>NUCLEOTIDE SEQUENCE [LARGE SCALE GENOMIC DNA]</scope>
    <source>
        <strain evidence="4">YNK0</strain>
        <tissue evidence="4">Leaf</tissue>
    </source>
</reference>
<sequence length="777" mass="85954">MIVKLQLTRKWNSTSVAGGEPTTGGSKTKSILGKLRDLRNLKKSMPEDEQRFRRRMQELLNMGFNSVYRSLQEVFPQVDLRILKAVAIEHSKDADAAVEFILLEVVPSMSRLAEAPCSPSKNQDVDDISVGANERQHVGCVAEPEEQIYLLKHQHVVEEANASPPSPRSIACENANNTSHTPRSIACEDANNTSHINTALYVNSTYLDEGMSSSSVSNRNDANDNCDLLCENTEAEELISLLKHQESSVTVVSEDSEQSSHVASNSLIHEDALVTSSLSNVLHPDFQDLKGPVAYGSNSGKESHEYPSCFDSNSLEAGKSPDTVQLDPSSVHEGTPDASECGLLLEKDTSNSVSECEKRGPSGSSETASEHEFFITNVEDESTSTIMVTQSDQICRIDLLEDSIGDAKNYKQSLVASSTMEAKYVACYEAAQQAIWMKNFISKLKIVDSIERPIKVHCDNAAVVQYVKNNHVTSKNKRQFSNTNFQTMMQKTLFSAMESVINMMREVELLEKDAEQAKVEASRGGLDILVRVEELKQMLQHAKEANDVHAGDIYGEKAILATEVRELQSRLLNLSDERDKSLAILFEMRQTLEGRLAAAEEERKAAEQEKLGKEESGLKALAEQELIMEKVVKESKKLQQAAEENSKLREFLMDRGQIVDILQGEIDAVCQDIKLLNEKFDERVLLSKSVSSIKTSSILASSSSSFNSMASDRVTEQAESSETLNKANPKPLINDESQKSSPEDEGVGDDSKAISDDDWEWFNDEPELSNQSPAPLI</sequence>
<keyword evidence="5" id="KW-1185">Reference proteome</keyword>
<feature type="region of interest" description="Disordered" evidence="2">
    <location>
        <begin position="293"/>
        <end position="338"/>
    </location>
</feature>
<dbReference type="CDD" id="cd09272">
    <property type="entry name" value="RNase_HI_RT_Ty1"/>
    <property type="match status" value="1"/>
</dbReference>
<dbReference type="PROSITE" id="PS51140">
    <property type="entry name" value="CUE"/>
    <property type="match status" value="1"/>
</dbReference>
<feature type="compositionally biased region" description="Polar residues" evidence="2">
    <location>
        <begin position="768"/>
        <end position="777"/>
    </location>
</feature>
<evidence type="ECO:0000256" key="1">
    <source>
        <dbReference type="SAM" id="Coils"/>
    </source>
</evidence>
<protein>
    <recommendedName>
        <fullName evidence="3">CUE domain-containing protein</fullName>
    </recommendedName>
</protein>
<accession>A0A834YUE7</accession>
<proteinExistence type="predicted"/>
<feature type="compositionally biased region" description="Polar residues" evidence="2">
    <location>
        <begin position="717"/>
        <end position="726"/>
    </location>
</feature>
<dbReference type="OrthoDB" id="620544at2759"/>
<dbReference type="PANTHER" id="PTHR48459:SF1">
    <property type="entry name" value="CUE DOMAIN-CONTAINING PROTEIN"/>
    <property type="match status" value="1"/>
</dbReference>
<feature type="coiled-coil region" evidence="1">
    <location>
        <begin position="557"/>
        <end position="641"/>
    </location>
</feature>
<evidence type="ECO:0000256" key="2">
    <source>
        <dbReference type="SAM" id="MobiDB-lite"/>
    </source>
</evidence>
<dbReference type="SUPFAM" id="SSF46934">
    <property type="entry name" value="UBA-like"/>
    <property type="match status" value="1"/>
</dbReference>
<gene>
    <name evidence="4" type="ORF">HHK36_020668</name>
</gene>
<dbReference type="PANTHER" id="PTHR48459">
    <property type="entry name" value="CUE DOMAIN-CONTAINING PROTEIN"/>
    <property type="match status" value="1"/>
</dbReference>
<dbReference type="InterPro" id="IPR009060">
    <property type="entry name" value="UBA-like_sf"/>
</dbReference>
<comment type="caution">
    <text evidence="4">The sequence shown here is derived from an EMBL/GenBank/DDBJ whole genome shotgun (WGS) entry which is preliminary data.</text>
</comment>
<dbReference type="CDD" id="cd14279">
    <property type="entry name" value="CUE"/>
    <property type="match status" value="1"/>
</dbReference>
<dbReference type="AlphaFoldDB" id="A0A834YUE7"/>
<feature type="domain" description="CUE" evidence="3">
    <location>
        <begin position="63"/>
        <end position="105"/>
    </location>
</feature>
<dbReference type="InterPro" id="IPR003892">
    <property type="entry name" value="CUE"/>
</dbReference>
<dbReference type="Proteomes" id="UP000655225">
    <property type="component" value="Unassembled WGS sequence"/>
</dbReference>
<feature type="compositionally biased region" description="Acidic residues" evidence="2">
    <location>
        <begin position="756"/>
        <end position="767"/>
    </location>
</feature>
<name>A0A834YUE7_TETSI</name>
<dbReference type="EMBL" id="JABCRI010000014">
    <property type="protein sequence ID" value="KAF8394460.1"/>
    <property type="molecule type" value="Genomic_DNA"/>
</dbReference>
<evidence type="ECO:0000259" key="3">
    <source>
        <dbReference type="PROSITE" id="PS51140"/>
    </source>
</evidence>